<evidence type="ECO:0000256" key="9">
    <source>
        <dbReference type="RuleBase" id="RU003357"/>
    </source>
</evidence>
<dbReference type="SUPFAM" id="SSF49464">
    <property type="entry name" value="Carboxypeptidase regulatory domain-like"/>
    <property type="match status" value="1"/>
</dbReference>
<dbReference type="InterPro" id="IPR000531">
    <property type="entry name" value="Beta-barrel_TonB"/>
</dbReference>
<dbReference type="Proteomes" id="UP000053860">
    <property type="component" value="Unassembled WGS sequence"/>
</dbReference>
<dbReference type="Pfam" id="PF07715">
    <property type="entry name" value="Plug"/>
    <property type="match status" value="1"/>
</dbReference>
<keyword evidence="7 8" id="KW-0998">Cell outer membrane</keyword>
<accession>A0A101HKK4</accession>
<organism evidence="12 13">
    <name type="scientific">Proteiniphilum acetatigenes</name>
    <dbReference type="NCBI Taxonomy" id="294710"/>
    <lineage>
        <taxon>Bacteria</taxon>
        <taxon>Pseudomonadati</taxon>
        <taxon>Bacteroidota</taxon>
        <taxon>Bacteroidia</taxon>
        <taxon>Bacteroidales</taxon>
        <taxon>Dysgonomonadaceae</taxon>
        <taxon>Proteiniphilum</taxon>
    </lineage>
</organism>
<dbReference type="GO" id="GO:0009279">
    <property type="term" value="C:cell outer membrane"/>
    <property type="evidence" value="ECO:0007669"/>
    <property type="project" value="UniProtKB-SubCell"/>
</dbReference>
<dbReference type="PROSITE" id="PS52016">
    <property type="entry name" value="TONB_DEPENDENT_REC_3"/>
    <property type="match status" value="1"/>
</dbReference>
<dbReference type="InterPro" id="IPR036942">
    <property type="entry name" value="Beta-barrel_TonB_sf"/>
</dbReference>
<keyword evidence="6 8" id="KW-0472">Membrane</keyword>
<dbReference type="Gene3D" id="2.170.130.10">
    <property type="entry name" value="TonB-dependent receptor, plug domain"/>
    <property type="match status" value="1"/>
</dbReference>
<evidence type="ECO:0000259" key="11">
    <source>
        <dbReference type="Pfam" id="PF07715"/>
    </source>
</evidence>
<dbReference type="NCBIfam" id="TIGR04057">
    <property type="entry name" value="SusC_RagA_signa"/>
    <property type="match status" value="1"/>
</dbReference>
<evidence type="ECO:0000256" key="2">
    <source>
        <dbReference type="ARBA" id="ARBA00022448"/>
    </source>
</evidence>
<comment type="similarity">
    <text evidence="8 9">Belongs to the TonB-dependent receptor family.</text>
</comment>
<evidence type="ECO:0000313" key="13">
    <source>
        <dbReference type="Proteomes" id="UP000053860"/>
    </source>
</evidence>
<dbReference type="NCBIfam" id="TIGR04056">
    <property type="entry name" value="OMP_RagA_SusC"/>
    <property type="match status" value="1"/>
</dbReference>
<dbReference type="InterPro" id="IPR039426">
    <property type="entry name" value="TonB-dep_rcpt-like"/>
</dbReference>
<sequence length="1122" mass="125496">MKRLFKSIVAMFIILWIGTGNALADVQLKTSMPAESMIRRLERLNELGKKNDQKVSYNAHELNGKSAPAIETETNNMEEWLYKSLINSGFTYEKRENNHYLVLRSAEGKINEVGESQQQSVVTGRVTDINDEPLIGVNIVEKGTTNGTVTDIDGRFTLSTSPNATLVFSYIGYESIEVPRNGRSSVEVVLREDTELLDEVVVVGYGTQKVINLTGAVGVITSEDIVKRPITNVSTGLQGLVPGMTVIGSANGGLPGQSNASIQIRGIGSRSNNNPLVLIDGAEGDMNIINPNDIESITVLKDAASAAIYGNRAANGVILITTKSVTGKDRAPRINIDTYMGSQRPTKLPKMADSPTFMRWENEAQENVGGIPNYTEEDIQTAIDGTDPNYFANTDWIAATILNSAPQYSLNASIDGKASNMGYLLSYGFLDQDGLTVGQSTNATRHNVRMKLNTQVADRFDVTANMSYIDRKYKAPNNGFGATSGSLYNAMRTRPLVPVRFTDGKWGYGGGQSNQVAYLTDGGGQEFSSQEFTGNFSVKVDLLKGWTASANYITRQSNSFRNVLSKTINFYYPDTNTIWYATNTPNSIENRDYRALNQNLFAQTDYETKWGNHFFKAMVGYQQEWQRSDYFSASRKNLITEKDPVLDFGSPDTQANNASASHWAMRSGFGRINYNYDERYLFEANLRYDLTSRFIKQNRGEWFPSFSAGWRLSEEEFMAPTRDIIDQLKIRASWGILGNQFSTGSDNYPYLSRIGVVTVPAIGTVSNDGYAETYIGNPNLLWEMVHTSNIGIDLNMLNNRLTFNGDYFLRETRRMIYQRELPGAGGFPSAMDENGGRMENKGWEMQLGWRDRVNDFNYRITATLADVKNKITEWEGEIIGSTTITKTGYSNNAFYGLIADGIAMPTDFEKFNPYTGKYENPKFPILSGDAGLVQPGDIKYKDLDNSGSIDLDNDRAVLGSSIPRYTYSFKGDLEYKGIDFSMLLQGVGKIDGYVYGPARHAFTDQSTYPQLFHEGRYQASNPNPNASYPRFTYNQSYNQRFSTFWMEDASYLRLKNVQIGYTIPQKFTRSLRIDRCRIYASADNLFTFTNYFETADPENPVQAGGNYPQIKTYVFGINITLH</sequence>
<evidence type="ECO:0000313" key="12">
    <source>
        <dbReference type="EMBL" id="KUK78513.1"/>
    </source>
</evidence>
<dbReference type="InterPro" id="IPR023996">
    <property type="entry name" value="TonB-dep_OMP_SusC/RagA"/>
</dbReference>
<feature type="domain" description="TonB-dependent receptor plug" evidence="11">
    <location>
        <begin position="211"/>
        <end position="317"/>
    </location>
</feature>
<name>A0A101HKK4_9BACT</name>
<keyword evidence="2 8" id="KW-0813">Transport</keyword>
<evidence type="ECO:0008006" key="14">
    <source>
        <dbReference type="Google" id="ProtNLM"/>
    </source>
</evidence>
<evidence type="ECO:0000256" key="6">
    <source>
        <dbReference type="ARBA" id="ARBA00023136"/>
    </source>
</evidence>
<dbReference type="PATRIC" id="fig|294710.3.peg.478"/>
<protein>
    <recommendedName>
        <fullName evidence="14">SusC/RagA family TonB-linked outer membrane protein</fullName>
    </recommendedName>
</protein>
<dbReference type="InterPro" id="IPR037066">
    <property type="entry name" value="Plug_dom_sf"/>
</dbReference>
<dbReference type="InterPro" id="IPR008969">
    <property type="entry name" value="CarboxyPept-like_regulatory"/>
</dbReference>
<keyword evidence="3 8" id="KW-1134">Transmembrane beta strand</keyword>
<dbReference type="FunFam" id="2.170.130.10:FF:000003">
    <property type="entry name" value="SusC/RagA family TonB-linked outer membrane protein"/>
    <property type="match status" value="1"/>
</dbReference>
<dbReference type="Pfam" id="PF00593">
    <property type="entry name" value="TonB_dep_Rec_b-barrel"/>
    <property type="match status" value="1"/>
</dbReference>
<proteinExistence type="inferred from homology"/>
<dbReference type="AlphaFoldDB" id="A0A101HKK4"/>
<dbReference type="FunFam" id="2.60.40.1120:FF:000003">
    <property type="entry name" value="Outer membrane protein Omp121"/>
    <property type="match status" value="1"/>
</dbReference>
<dbReference type="Gene3D" id="2.40.170.20">
    <property type="entry name" value="TonB-dependent receptor, beta-barrel domain"/>
    <property type="match status" value="1"/>
</dbReference>
<comment type="subcellular location">
    <subcellularLocation>
        <location evidence="1 8">Cell outer membrane</location>
        <topology evidence="1 8">Multi-pass membrane protein</topology>
    </subcellularLocation>
</comment>
<dbReference type="STRING" id="1123008.GCA_000380985_03141"/>
<dbReference type="Pfam" id="PF13715">
    <property type="entry name" value="CarbopepD_reg_2"/>
    <property type="match status" value="1"/>
</dbReference>
<keyword evidence="5 9" id="KW-0798">TonB box</keyword>
<keyword evidence="4 8" id="KW-0812">Transmembrane</keyword>
<evidence type="ECO:0000256" key="5">
    <source>
        <dbReference type="ARBA" id="ARBA00023077"/>
    </source>
</evidence>
<dbReference type="EMBL" id="LGGN01000025">
    <property type="protein sequence ID" value="KUK78513.1"/>
    <property type="molecule type" value="Genomic_DNA"/>
</dbReference>
<reference evidence="13" key="1">
    <citation type="journal article" date="2015" name="MBio">
        <title>Genome-Resolved Metagenomic Analysis Reveals Roles for Candidate Phyla and Other Microbial Community Members in Biogeochemical Transformations in Oil Reservoirs.</title>
        <authorList>
            <person name="Hu P."/>
            <person name="Tom L."/>
            <person name="Singh A."/>
            <person name="Thomas B.C."/>
            <person name="Baker B.J."/>
            <person name="Piceno Y.M."/>
            <person name="Andersen G.L."/>
            <person name="Banfield J.F."/>
        </authorList>
    </citation>
    <scope>NUCLEOTIDE SEQUENCE [LARGE SCALE GENOMIC DNA]</scope>
</reference>
<evidence type="ECO:0000259" key="10">
    <source>
        <dbReference type="Pfam" id="PF00593"/>
    </source>
</evidence>
<gene>
    <name evidence="12" type="ORF">XD92_0256</name>
</gene>
<evidence type="ECO:0000256" key="7">
    <source>
        <dbReference type="ARBA" id="ARBA00023237"/>
    </source>
</evidence>
<evidence type="ECO:0000256" key="3">
    <source>
        <dbReference type="ARBA" id="ARBA00022452"/>
    </source>
</evidence>
<feature type="domain" description="TonB-dependent receptor-like beta-barrel" evidence="10">
    <location>
        <begin position="503"/>
        <end position="1085"/>
    </location>
</feature>
<dbReference type="Gene3D" id="2.60.40.1120">
    <property type="entry name" value="Carboxypeptidase-like, regulatory domain"/>
    <property type="match status" value="1"/>
</dbReference>
<dbReference type="InterPro" id="IPR023997">
    <property type="entry name" value="TonB-dep_OMP_SusC/RagA_CS"/>
</dbReference>
<dbReference type="SUPFAM" id="SSF56935">
    <property type="entry name" value="Porins"/>
    <property type="match status" value="1"/>
</dbReference>
<dbReference type="InterPro" id="IPR012910">
    <property type="entry name" value="Plug_dom"/>
</dbReference>
<comment type="caution">
    <text evidence="12">The sequence shown here is derived from an EMBL/GenBank/DDBJ whole genome shotgun (WGS) entry which is preliminary data.</text>
</comment>
<evidence type="ECO:0000256" key="4">
    <source>
        <dbReference type="ARBA" id="ARBA00022692"/>
    </source>
</evidence>
<evidence type="ECO:0000256" key="1">
    <source>
        <dbReference type="ARBA" id="ARBA00004571"/>
    </source>
</evidence>
<evidence type="ECO:0000256" key="8">
    <source>
        <dbReference type="PROSITE-ProRule" id="PRU01360"/>
    </source>
</evidence>